<dbReference type="KEGG" id="ccac:CcaHIS019_0303550"/>
<dbReference type="GO" id="GO:0030674">
    <property type="term" value="F:protein-macromolecule adaptor activity"/>
    <property type="evidence" value="ECO:0007669"/>
    <property type="project" value="TreeGrafter"/>
</dbReference>
<keyword evidence="2" id="KW-0175">Coiled coil</keyword>
<feature type="domain" description="Atg6 BARA" evidence="4">
    <location>
        <begin position="230"/>
        <end position="379"/>
    </location>
</feature>
<evidence type="ECO:0000256" key="3">
    <source>
        <dbReference type="SAM" id="MobiDB-lite"/>
    </source>
</evidence>
<evidence type="ECO:0000313" key="6">
    <source>
        <dbReference type="EMBL" id="BEI90285.1"/>
    </source>
</evidence>
<dbReference type="Proteomes" id="UP001233271">
    <property type="component" value="Chromosome 3"/>
</dbReference>
<dbReference type="GO" id="GO:0000423">
    <property type="term" value="P:mitophagy"/>
    <property type="evidence" value="ECO:0007669"/>
    <property type="project" value="TreeGrafter"/>
</dbReference>
<evidence type="ECO:0000256" key="2">
    <source>
        <dbReference type="SAM" id="Coils"/>
    </source>
</evidence>
<dbReference type="InterPro" id="IPR041691">
    <property type="entry name" value="Atg6/beclin_CC"/>
</dbReference>
<name>A0AA48IAW4_9TREE</name>
<dbReference type="GO" id="GO:0034272">
    <property type="term" value="C:phosphatidylinositol 3-kinase complex, class III, type II"/>
    <property type="evidence" value="ECO:0007669"/>
    <property type="project" value="TreeGrafter"/>
</dbReference>
<feature type="region of interest" description="Disordered" evidence="3">
    <location>
        <begin position="32"/>
        <end position="58"/>
    </location>
</feature>
<dbReference type="InterPro" id="IPR007243">
    <property type="entry name" value="Atg6/Beclin"/>
</dbReference>
<dbReference type="Pfam" id="PF17675">
    <property type="entry name" value="APG6_N"/>
    <property type="match status" value="1"/>
</dbReference>
<dbReference type="GO" id="GO:0000045">
    <property type="term" value="P:autophagosome assembly"/>
    <property type="evidence" value="ECO:0007669"/>
    <property type="project" value="TreeGrafter"/>
</dbReference>
<dbReference type="GO" id="GO:0045324">
    <property type="term" value="P:late endosome to vacuole transport"/>
    <property type="evidence" value="ECO:0007669"/>
    <property type="project" value="TreeGrafter"/>
</dbReference>
<feature type="coiled-coil region" evidence="2">
    <location>
        <begin position="178"/>
        <end position="205"/>
    </location>
</feature>
<dbReference type="GeneID" id="85494155"/>
<evidence type="ECO:0000256" key="1">
    <source>
        <dbReference type="ARBA" id="ARBA00005965"/>
    </source>
</evidence>
<proteinExistence type="inferred from homology"/>
<sequence>MTDSLACQRCHQPLLRDPSVANLTPSQYSLIANTLPSPPNPSSLPAKAKLNSLPPASRPAAAAWASANPIAESYVLLPDRPSQPEPKSRSDSPQGNRPRLAANLDALLSSRTAIDHPLCIECTGLFQAELQRELEELTRERDAYIAFERGLRKQDGLVGSKDEWDALTARRGTLEEEERALRAALRLEEDKLAKAKEEEARVKVDEEGIEAEEAAAKTQLLLSQQLLAHLESTNVYNDAFQIGHAPLERGHVGTINGLRLGGRPNVEFDEINAAWGLVALCIDRLAVRVACTFQRYKIIPLGSFSRIEDLAPGRNSYELYGSGDLTPGRLWQNRQFSSGLVALLDCLKQLLDFGRQSGRAWGSGVEINKDRINGHSIRLPGITSGLPGFGSVMGLGASAEEPRDVGNPDEQWTRACRAVLTALKRILVVESEAERQ</sequence>
<reference evidence="6" key="1">
    <citation type="journal article" date="2023" name="BMC Genomics">
        <title>Chromosome-level genome assemblies of Cutaneotrichosporon spp. (Trichosporonales, Basidiomycota) reveal imbalanced evolution between nucleotide sequences and chromosome synteny.</title>
        <authorList>
            <person name="Kobayashi Y."/>
            <person name="Kayamori A."/>
            <person name="Aoki K."/>
            <person name="Shiwa Y."/>
            <person name="Matsutani M."/>
            <person name="Fujita N."/>
            <person name="Sugita T."/>
            <person name="Iwasaki W."/>
            <person name="Tanaka N."/>
            <person name="Takashima M."/>
        </authorList>
    </citation>
    <scope>NUCLEOTIDE SEQUENCE</scope>
    <source>
        <strain evidence="6">HIS019</strain>
    </source>
</reference>
<evidence type="ECO:0000259" key="5">
    <source>
        <dbReference type="Pfam" id="PF17675"/>
    </source>
</evidence>
<dbReference type="Gene3D" id="1.10.418.40">
    <property type="entry name" value="Autophagy protein 6/Beclin 1"/>
    <property type="match status" value="1"/>
</dbReference>
<dbReference type="GO" id="GO:0000407">
    <property type="term" value="C:phagophore assembly site"/>
    <property type="evidence" value="ECO:0007669"/>
    <property type="project" value="TreeGrafter"/>
</dbReference>
<accession>A0AA48IAW4</accession>
<evidence type="ECO:0000313" key="7">
    <source>
        <dbReference type="Proteomes" id="UP001233271"/>
    </source>
</evidence>
<comment type="similarity">
    <text evidence="1">Belongs to the beclin family.</text>
</comment>
<feature type="domain" description="Atg6/beclin coiled-coil" evidence="5">
    <location>
        <begin position="117"/>
        <end position="218"/>
    </location>
</feature>
<dbReference type="Pfam" id="PF04111">
    <property type="entry name" value="APG6"/>
    <property type="match status" value="1"/>
</dbReference>
<gene>
    <name evidence="6" type="primary">atg6</name>
    <name evidence="6" type="ORF">CcaverHIS019_0303550</name>
</gene>
<dbReference type="InterPro" id="IPR040455">
    <property type="entry name" value="Atg6_BARA"/>
</dbReference>
<dbReference type="PANTHER" id="PTHR12768">
    <property type="entry name" value="BECLIN 1"/>
    <property type="match status" value="1"/>
</dbReference>
<dbReference type="GO" id="GO:0034271">
    <property type="term" value="C:phosphatidylinositol 3-kinase complex, class III, type I"/>
    <property type="evidence" value="ECO:0007669"/>
    <property type="project" value="TreeGrafter"/>
</dbReference>
<protein>
    <recommendedName>
        <fullName evidence="8">Autophagy-related protein 6</fullName>
    </recommendedName>
</protein>
<dbReference type="GO" id="GO:0043548">
    <property type="term" value="F:phosphatidylinositol 3-kinase binding"/>
    <property type="evidence" value="ECO:0007669"/>
    <property type="project" value="TreeGrafter"/>
</dbReference>
<keyword evidence="7" id="KW-1185">Reference proteome</keyword>
<dbReference type="RefSeq" id="XP_060455550.1">
    <property type="nucleotide sequence ID" value="XM_060598793.1"/>
</dbReference>
<dbReference type="AlphaFoldDB" id="A0AA48IAW4"/>
<feature type="region of interest" description="Disordered" evidence="3">
    <location>
        <begin position="77"/>
        <end position="98"/>
    </location>
</feature>
<evidence type="ECO:0008006" key="8">
    <source>
        <dbReference type="Google" id="ProtNLM"/>
    </source>
</evidence>
<dbReference type="InterPro" id="IPR038274">
    <property type="entry name" value="Atg6/Beclin_C_sf"/>
</dbReference>
<organism evidence="6 7">
    <name type="scientific">Cutaneotrichosporon cavernicola</name>
    <dbReference type="NCBI Taxonomy" id="279322"/>
    <lineage>
        <taxon>Eukaryota</taxon>
        <taxon>Fungi</taxon>
        <taxon>Dikarya</taxon>
        <taxon>Basidiomycota</taxon>
        <taxon>Agaricomycotina</taxon>
        <taxon>Tremellomycetes</taxon>
        <taxon>Trichosporonales</taxon>
        <taxon>Trichosporonaceae</taxon>
        <taxon>Cutaneotrichosporon</taxon>
    </lineage>
</organism>
<dbReference type="GO" id="GO:0006995">
    <property type="term" value="P:cellular response to nitrogen starvation"/>
    <property type="evidence" value="ECO:0007669"/>
    <property type="project" value="TreeGrafter"/>
</dbReference>
<evidence type="ECO:0000259" key="4">
    <source>
        <dbReference type="Pfam" id="PF04111"/>
    </source>
</evidence>
<dbReference type="EMBL" id="AP028214">
    <property type="protein sequence ID" value="BEI90285.1"/>
    <property type="molecule type" value="Genomic_DNA"/>
</dbReference>
<dbReference type="PANTHER" id="PTHR12768:SF4">
    <property type="entry name" value="BECLIN-1"/>
    <property type="match status" value="1"/>
</dbReference>